<dbReference type="EMBL" id="AP014962">
    <property type="protein sequence ID" value="BAS99466.1"/>
    <property type="molecule type" value="Genomic_DNA"/>
</dbReference>
<sequence length="82" mass="9142">MGCTLSQEHAMICPGDVLTCRMLGDLAAVSQASRAACFHSVKRTKCEAQYNVLLLPFFQIKHIHSIRPATSIRIEVLSNIWI</sequence>
<proteinExistence type="predicted"/>
<dbReference type="Gramene" id="Os06t0712550-00">
    <property type="protein sequence ID" value="Os06t0712550-00"/>
    <property type="gene ID" value="Os06g0712550"/>
</dbReference>
<protein>
    <submittedName>
        <fullName evidence="1">Os06g0712550 protein</fullName>
    </submittedName>
</protein>
<dbReference type="InParanoid" id="A0A0P0X0Q3"/>
<organism evidence="1 2">
    <name type="scientific">Oryza sativa subsp. japonica</name>
    <name type="common">Rice</name>
    <dbReference type="NCBI Taxonomy" id="39947"/>
    <lineage>
        <taxon>Eukaryota</taxon>
        <taxon>Viridiplantae</taxon>
        <taxon>Streptophyta</taxon>
        <taxon>Embryophyta</taxon>
        <taxon>Tracheophyta</taxon>
        <taxon>Spermatophyta</taxon>
        <taxon>Magnoliopsida</taxon>
        <taxon>Liliopsida</taxon>
        <taxon>Poales</taxon>
        <taxon>Poaceae</taxon>
        <taxon>BOP clade</taxon>
        <taxon>Oryzoideae</taxon>
        <taxon>Oryzeae</taxon>
        <taxon>Oryzinae</taxon>
        <taxon>Oryza</taxon>
        <taxon>Oryza sativa</taxon>
    </lineage>
</organism>
<evidence type="ECO:0000313" key="2">
    <source>
        <dbReference type="Proteomes" id="UP000059680"/>
    </source>
</evidence>
<dbReference type="Proteomes" id="UP000059680">
    <property type="component" value="Chromosome 6"/>
</dbReference>
<reference evidence="1 2" key="3">
    <citation type="journal article" date="2013" name="Rice">
        <title>Improvement of the Oryza sativa Nipponbare reference genome using next generation sequence and optical map data.</title>
        <authorList>
            <person name="Kawahara Y."/>
            <person name="de la Bastide M."/>
            <person name="Hamilton J.P."/>
            <person name="Kanamori H."/>
            <person name="McCombie W.R."/>
            <person name="Ouyang S."/>
            <person name="Schwartz D.C."/>
            <person name="Tanaka T."/>
            <person name="Wu J."/>
            <person name="Zhou S."/>
            <person name="Childs K.L."/>
            <person name="Davidson R.M."/>
            <person name="Lin H."/>
            <person name="Quesada-Ocampo L."/>
            <person name="Vaillancourt B."/>
            <person name="Sakai H."/>
            <person name="Lee S.S."/>
            <person name="Kim J."/>
            <person name="Numa H."/>
            <person name="Itoh T."/>
            <person name="Buell C.R."/>
            <person name="Matsumoto T."/>
        </authorList>
    </citation>
    <scope>NUCLEOTIDE SEQUENCE [LARGE SCALE GENOMIC DNA]</scope>
    <source>
        <strain evidence="2">cv. Nipponbare</strain>
    </source>
</reference>
<dbReference type="PaxDb" id="39947-A0A0P0X0Q3"/>
<name>A0A0P0X0Q3_ORYSJ</name>
<keyword evidence="2" id="KW-1185">Reference proteome</keyword>
<reference evidence="1 2" key="2">
    <citation type="journal article" date="2013" name="Plant Cell Physiol.">
        <title>Rice Annotation Project Database (RAP-DB): an integrative and interactive database for rice genomics.</title>
        <authorList>
            <person name="Sakai H."/>
            <person name="Lee S.S."/>
            <person name="Tanaka T."/>
            <person name="Numa H."/>
            <person name="Kim J."/>
            <person name="Kawahara Y."/>
            <person name="Wakimoto H."/>
            <person name="Yang C.C."/>
            <person name="Iwamoto M."/>
            <person name="Abe T."/>
            <person name="Yamada Y."/>
            <person name="Muto A."/>
            <person name="Inokuchi H."/>
            <person name="Ikemura T."/>
            <person name="Matsumoto T."/>
            <person name="Sasaki T."/>
            <person name="Itoh T."/>
        </authorList>
    </citation>
    <scope>NUCLEOTIDE SEQUENCE [LARGE SCALE GENOMIC DNA]</scope>
    <source>
        <strain evidence="2">cv. Nipponbare</strain>
    </source>
</reference>
<gene>
    <name evidence="1" type="ordered locus">Os06g0712550</name>
    <name evidence="1" type="ORF">OSNPB_060712550</name>
</gene>
<accession>A0A0P0X0Q3</accession>
<evidence type="ECO:0000313" key="1">
    <source>
        <dbReference type="EMBL" id="BAS99466.1"/>
    </source>
</evidence>
<dbReference type="AlphaFoldDB" id="A0A0P0X0Q3"/>
<reference evidence="2" key="1">
    <citation type="journal article" date="2005" name="Nature">
        <title>The map-based sequence of the rice genome.</title>
        <authorList>
            <consortium name="International rice genome sequencing project (IRGSP)"/>
            <person name="Matsumoto T."/>
            <person name="Wu J."/>
            <person name="Kanamori H."/>
            <person name="Katayose Y."/>
            <person name="Fujisawa M."/>
            <person name="Namiki N."/>
            <person name="Mizuno H."/>
            <person name="Yamamoto K."/>
            <person name="Antonio B.A."/>
            <person name="Baba T."/>
            <person name="Sakata K."/>
            <person name="Nagamura Y."/>
            <person name="Aoki H."/>
            <person name="Arikawa K."/>
            <person name="Arita K."/>
            <person name="Bito T."/>
            <person name="Chiden Y."/>
            <person name="Fujitsuka N."/>
            <person name="Fukunaka R."/>
            <person name="Hamada M."/>
            <person name="Harada C."/>
            <person name="Hayashi A."/>
            <person name="Hijishita S."/>
            <person name="Honda M."/>
            <person name="Hosokawa S."/>
            <person name="Ichikawa Y."/>
            <person name="Idonuma A."/>
            <person name="Iijima M."/>
            <person name="Ikeda M."/>
            <person name="Ikeno M."/>
            <person name="Ito K."/>
            <person name="Ito S."/>
            <person name="Ito T."/>
            <person name="Ito Y."/>
            <person name="Ito Y."/>
            <person name="Iwabuchi A."/>
            <person name="Kamiya K."/>
            <person name="Karasawa W."/>
            <person name="Kurita K."/>
            <person name="Katagiri S."/>
            <person name="Kikuta A."/>
            <person name="Kobayashi H."/>
            <person name="Kobayashi N."/>
            <person name="Machita K."/>
            <person name="Maehara T."/>
            <person name="Masukawa M."/>
            <person name="Mizubayashi T."/>
            <person name="Mukai Y."/>
            <person name="Nagasaki H."/>
            <person name="Nagata Y."/>
            <person name="Naito S."/>
            <person name="Nakashima M."/>
            <person name="Nakama Y."/>
            <person name="Nakamichi Y."/>
            <person name="Nakamura M."/>
            <person name="Meguro A."/>
            <person name="Negishi M."/>
            <person name="Ohta I."/>
            <person name="Ohta T."/>
            <person name="Okamoto M."/>
            <person name="Ono N."/>
            <person name="Saji S."/>
            <person name="Sakaguchi M."/>
            <person name="Sakai K."/>
            <person name="Shibata M."/>
            <person name="Shimokawa T."/>
            <person name="Song J."/>
            <person name="Takazaki Y."/>
            <person name="Terasawa K."/>
            <person name="Tsugane M."/>
            <person name="Tsuji K."/>
            <person name="Ueda S."/>
            <person name="Waki K."/>
            <person name="Yamagata H."/>
            <person name="Yamamoto M."/>
            <person name="Yamamoto S."/>
            <person name="Yamane H."/>
            <person name="Yoshiki S."/>
            <person name="Yoshihara R."/>
            <person name="Yukawa K."/>
            <person name="Zhong H."/>
            <person name="Yano M."/>
            <person name="Yuan Q."/>
            <person name="Ouyang S."/>
            <person name="Liu J."/>
            <person name="Jones K.M."/>
            <person name="Gansberger K."/>
            <person name="Moffat K."/>
            <person name="Hill J."/>
            <person name="Bera J."/>
            <person name="Fadrosh D."/>
            <person name="Jin S."/>
            <person name="Johri S."/>
            <person name="Kim M."/>
            <person name="Overton L."/>
            <person name="Reardon M."/>
            <person name="Tsitrin T."/>
            <person name="Vuong H."/>
            <person name="Weaver B."/>
            <person name="Ciecko A."/>
            <person name="Tallon L."/>
            <person name="Jackson J."/>
            <person name="Pai G."/>
            <person name="Aken S.V."/>
            <person name="Utterback T."/>
            <person name="Reidmuller S."/>
            <person name="Feldblyum T."/>
            <person name="Hsiao J."/>
            <person name="Zismann V."/>
            <person name="Iobst S."/>
            <person name="de Vazeille A.R."/>
            <person name="Buell C.R."/>
            <person name="Ying K."/>
            <person name="Li Y."/>
            <person name="Lu T."/>
            <person name="Huang Y."/>
            <person name="Zhao Q."/>
            <person name="Feng Q."/>
            <person name="Zhang L."/>
            <person name="Zhu J."/>
            <person name="Weng Q."/>
            <person name="Mu J."/>
            <person name="Lu Y."/>
            <person name="Fan D."/>
            <person name="Liu Y."/>
            <person name="Guan J."/>
            <person name="Zhang Y."/>
            <person name="Yu S."/>
            <person name="Liu X."/>
            <person name="Zhang Y."/>
            <person name="Hong G."/>
            <person name="Han B."/>
            <person name="Choisne N."/>
            <person name="Demange N."/>
            <person name="Orjeda G."/>
            <person name="Samain S."/>
            <person name="Cattolico L."/>
            <person name="Pelletier E."/>
            <person name="Couloux A."/>
            <person name="Segurens B."/>
            <person name="Wincker P."/>
            <person name="D'Hont A."/>
            <person name="Scarpelli C."/>
            <person name="Weissenbach J."/>
            <person name="Salanoubat M."/>
            <person name="Quetier F."/>
            <person name="Yu Y."/>
            <person name="Kim H.R."/>
            <person name="Rambo T."/>
            <person name="Currie J."/>
            <person name="Collura K."/>
            <person name="Luo M."/>
            <person name="Yang T."/>
            <person name="Ammiraju J.S.S."/>
            <person name="Engler F."/>
            <person name="Soderlund C."/>
            <person name="Wing R.A."/>
            <person name="Palmer L.E."/>
            <person name="de la Bastide M."/>
            <person name="Spiegel L."/>
            <person name="Nascimento L."/>
            <person name="Zutavern T."/>
            <person name="O'Shaughnessy A."/>
            <person name="Dike S."/>
            <person name="Dedhia N."/>
            <person name="Preston R."/>
            <person name="Balija V."/>
            <person name="McCombie W.R."/>
            <person name="Chow T."/>
            <person name="Chen H."/>
            <person name="Chung M."/>
            <person name="Chen C."/>
            <person name="Shaw J."/>
            <person name="Wu H."/>
            <person name="Hsiao K."/>
            <person name="Chao Y."/>
            <person name="Chu M."/>
            <person name="Cheng C."/>
            <person name="Hour A."/>
            <person name="Lee P."/>
            <person name="Lin S."/>
            <person name="Lin Y."/>
            <person name="Liou J."/>
            <person name="Liu S."/>
            <person name="Hsing Y."/>
            <person name="Raghuvanshi S."/>
            <person name="Mohanty A."/>
            <person name="Bharti A.K."/>
            <person name="Gaur A."/>
            <person name="Gupta V."/>
            <person name="Kumar D."/>
            <person name="Ravi V."/>
            <person name="Vij S."/>
            <person name="Kapur A."/>
            <person name="Khurana P."/>
            <person name="Khurana P."/>
            <person name="Khurana J.P."/>
            <person name="Tyagi A.K."/>
            <person name="Gaikwad K."/>
            <person name="Singh A."/>
            <person name="Dalal V."/>
            <person name="Srivastava S."/>
            <person name="Dixit A."/>
            <person name="Pal A.K."/>
            <person name="Ghazi I.A."/>
            <person name="Yadav M."/>
            <person name="Pandit A."/>
            <person name="Bhargava A."/>
            <person name="Sureshbabu K."/>
            <person name="Batra K."/>
            <person name="Sharma T.R."/>
            <person name="Mohapatra T."/>
            <person name="Singh N.K."/>
            <person name="Messing J."/>
            <person name="Nelson A.B."/>
            <person name="Fuks G."/>
            <person name="Kavchok S."/>
            <person name="Keizer G."/>
            <person name="Linton E."/>
            <person name="Llaca V."/>
            <person name="Song R."/>
            <person name="Tanyolac B."/>
            <person name="Young S."/>
            <person name="Ho-Il K."/>
            <person name="Hahn J.H."/>
            <person name="Sangsakoo G."/>
            <person name="Vanavichit A."/>
            <person name="de Mattos Luiz.A.T."/>
            <person name="Zimmer P.D."/>
            <person name="Malone G."/>
            <person name="Dellagostin O."/>
            <person name="de Oliveira A.C."/>
            <person name="Bevan M."/>
            <person name="Bancroft I."/>
            <person name="Minx P."/>
            <person name="Cordum H."/>
            <person name="Wilson R."/>
            <person name="Cheng Z."/>
            <person name="Jin W."/>
            <person name="Jiang J."/>
            <person name="Leong S.A."/>
            <person name="Iwama H."/>
            <person name="Gojobori T."/>
            <person name="Itoh T."/>
            <person name="Niimura Y."/>
            <person name="Fujii Y."/>
            <person name="Habara T."/>
            <person name="Sakai H."/>
            <person name="Sato Y."/>
            <person name="Wilson G."/>
            <person name="Kumar K."/>
            <person name="McCouch S."/>
            <person name="Juretic N."/>
            <person name="Hoen D."/>
            <person name="Wright S."/>
            <person name="Bruskiewich R."/>
            <person name="Bureau T."/>
            <person name="Miyao A."/>
            <person name="Hirochika H."/>
            <person name="Nishikawa T."/>
            <person name="Kadowaki K."/>
            <person name="Sugiura M."/>
            <person name="Burr B."/>
            <person name="Sasaki T."/>
        </authorList>
    </citation>
    <scope>NUCLEOTIDE SEQUENCE [LARGE SCALE GENOMIC DNA]</scope>
    <source>
        <strain evidence="2">cv. Nipponbare</strain>
    </source>
</reference>